<evidence type="ECO:0000256" key="1">
    <source>
        <dbReference type="ARBA" id="ARBA00022679"/>
    </source>
</evidence>
<organism evidence="5">
    <name type="scientific">freshwater metagenome</name>
    <dbReference type="NCBI Taxonomy" id="449393"/>
    <lineage>
        <taxon>unclassified sequences</taxon>
        <taxon>metagenomes</taxon>
        <taxon>ecological metagenomes</taxon>
    </lineage>
</organism>
<evidence type="ECO:0000313" key="6">
    <source>
        <dbReference type="EMBL" id="CAB5038540.1"/>
    </source>
</evidence>
<dbReference type="AlphaFoldDB" id="A0A6J7KDB2"/>
<dbReference type="SUPFAM" id="SSF53448">
    <property type="entry name" value="Nucleotide-diphospho-sugar transferases"/>
    <property type="match status" value="1"/>
</dbReference>
<dbReference type="InterPro" id="IPR002835">
    <property type="entry name" value="CofC"/>
</dbReference>
<dbReference type="Pfam" id="PF01983">
    <property type="entry name" value="CofC"/>
    <property type="match status" value="1"/>
</dbReference>
<evidence type="ECO:0000256" key="3">
    <source>
        <dbReference type="ARBA" id="ARBA00022741"/>
    </source>
</evidence>
<evidence type="ECO:0000256" key="4">
    <source>
        <dbReference type="ARBA" id="ARBA00023134"/>
    </source>
</evidence>
<dbReference type="EMBL" id="CAFBPU010000055">
    <property type="protein sequence ID" value="CAB5038540.1"/>
    <property type="molecule type" value="Genomic_DNA"/>
</dbReference>
<keyword evidence="4" id="KW-0342">GTP-binding</keyword>
<keyword evidence="1" id="KW-0808">Transferase</keyword>
<proteinExistence type="inferred from homology"/>
<evidence type="ECO:0000313" key="5">
    <source>
        <dbReference type="EMBL" id="CAB4952202.1"/>
    </source>
</evidence>
<dbReference type="PANTHER" id="PTHR40392:SF1">
    <property type="entry name" value="2-PHOSPHO-L-LACTATE GUANYLYLTRANSFERASE"/>
    <property type="match status" value="1"/>
</dbReference>
<evidence type="ECO:0000256" key="2">
    <source>
        <dbReference type="ARBA" id="ARBA00022695"/>
    </source>
</evidence>
<dbReference type="InterPro" id="IPR029044">
    <property type="entry name" value="Nucleotide-diphossugar_trans"/>
</dbReference>
<dbReference type="PANTHER" id="PTHR40392">
    <property type="entry name" value="2-PHOSPHO-L-LACTATE GUANYLYLTRANSFERASE"/>
    <property type="match status" value="1"/>
</dbReference>
<dbReference type="HAMAP" id="MF_02114">
    <property type="entry name" value="CofC"/>
    <property type="match status" value="1"/>
</dbReference>
<keyword evidence="2" id="KW-0548">Nucleotidyltransferase</keyword>
<dbReference type="GO" id="GO:0005525">
    <property type="term" value="F:GTP binding"/>
    <property type="evidence" value="ECO:0007669"/>
    <property type="project" value="UniProtKB-KW"/>
</dbReference>
<sequence>MTTPGSSSIQWVAVVPVKHLARAKSRFSARPANERAALALAFAVDTVHMAMRCQDLVEVIVVTSDPVVRHAVEKLGCTWIADEPDSGLNAAFERGSAHARLTRSGVAIAALAGDLPAVRSDELSRAVRAAAAVERGFIADAAGTGTTLLTALPGIELDPHFGPRSRAAHAASGAIALEPGLTPGLRRDVDTEVDLWDAVRLGLGTATAALALGT</sequence>
<name>A0A6J7KDB2_9ZZZZ</name>
<reference evidence="5" key="1">
    <citation type="submission" date="2020-05" db="EMBL/GenBank/DDBJ databases">
        <authorList>
            <person name="Chiriac C."/>
            <person name="Salcher M."/>
            <person name="Ghai R."/>
            <person name="Kavagutti S V."/>
        </authorList>
    </citation>
    <scope>NUCLEOTIDE SEQUENCE</scope>
</reference>
<dbReference type="NCBIfam" id="TIGR03552">
    <property type="entry name" value="F420_cofC"/>
    <property type="match status" value="1"/>
</dbReference>
<gene>
    <name evidence="5" type="ORF">UFOPK3752_01729</name>
    <name evidence="6" type="ORF">UFOPK4150_02032</name>
</gene>
<accession>A0A6J7KDB2</accession>
<dbReference type="EMBL" id="CAFBND010000086">
    <property type="protein sequence ID" value="CAB4952202.1"/>
    <property type="molecule type" value="Genomic_DNA"/>
</dbReference>
<dbReference type="GO" id="GO:0043814">
    <property type="term" value="F:phospholactate guanylyltransferase activity"/>
    <property type="evidence" value="ECO:0007669"/>
    <property type="project" value="InterPro"/>
</dbReference>
<keyword evidence="3" id="KW-0547">Nucleotide-binding</keyword>
<dbReference type="Gene3D" id="3.90.550.10">
    <property type="entry name" value="Spore Coat Polysaccharide Biosynthesis Protein SpsA, Chain A"/>
    <property type="match status" value="1"/>
</dbReference>
<protein>
    <submittedName>
        <fullName evidence="5">Unannotated protein</fullName>
    </submittedName>
</protein>